<gene>
    <name evidence="3" type="ORF">PSTG_04651</name>
</gene>
<dbReference type="InterPro" id="IPR011010">
    <property type="entry name" value="DNA_brk_join_enz"/>
</dbReference>
<dbReference type="Gene3D" id="1.10.443.10">
    <property type="entry name" value="Intergrase catalytic core"/>
    <property type="match status" value="1"/>
</dbReference>
<dbReference type="Gene3D" id="1.10.150.130">
    <property type="match status" value="1"/>
</dbReference>
<dbReference type="SUPFAM" id="SSF47823">
    <property type="entry name" value="lambda integrase-like, N-terminal domain"/>
    <property type="match status" value="1"/>
</dbReference>
<proteinExistence type="predicted"/>
<sequence>MNVEKWREVLERHGLLPEFQDVLDGFVSGFDQGIPEHYITGLNFFTPDNHSSSEVARDKIEASIKKELAGLRMFGPFSQEAMEKEFGFFRSNPLGAVVNNDGSVRPINDLSYPRGNILIPSVNSFVNADHFKTTWDDFKTVSKFFSEDKRPFDLALFDWEKAYRQIPTKRRQWKYLLVKDFDGNFLVDTRITFGGVAGCGSFGRPADAWKLIMKNEFKLINVFRWVDDNLFVKLKTDLLTMEEVIRMSSELGVMTNENKGSPFSEEQKFIGFVWNGVAKTVRLPDGKIEQRINQISTFLKIENKFSYEDVEILVGRLNHVTYLLPHLRCNLCSLYRWLKSWMRKRAKQHTPVDVLKDLNVWVDTLENYEHTRIISWGPAIDIGWVGDASTSFGIGVLIGKRWAQFKLVDQRRNPKRISLLETVAVRLGLLMVLQIRCQDSNRLVVWTDNTTTENSINNKKSRDVETNAEWSEIQKLLLSNHVDLVAKRVTSKNNKADALSRGLRSGQDSFLSGVQDFTSDGMILKRPSEMDIHVLNGWGRATLKGYNSAVRKFLSYMRSIGRKFRLPAQAKDIYEFCFWCGKTATKMETWEISSVTLKKYLSGLKAWHDYHGQTYPGGIDKKVGLMVKSSAKEDAKRAKRSPKGAIKLHHLLAIADSFSVGSNEEVAILDLSIVAFWGMARLGEITYGNQIGNVSDGPRREDVKISRDMQSAVISLRNAKTAKPGELQYIRLVALRNALCPVLAIQRRVNSCVNYDDSLFGFQTSSGRSNLTKYRVISRLEKLWHLNDEKHLSGHSFRVGGASLRNALGVPIEQICDLGRWVSSSYKLYIRTYTVAEIKEANELLMQLNFAW</sequence>
<keyword evidence="1" id="KW-0238">DNA-binding</keyword>
<evidence type="ECO:0000256" key="1">
    <source>
        <dbReference type="ARBA" id="ARBA00023125"/>
    </source>
</evidence>
<evidence type="ECO:0000256" key="2">
    <source>
        <dbReference type="ARBA" id="ARBA00023172"/>
    </source>
</evidence>
<dbReference type="AlphaFoldDB" id="A0A0L0VSA5"/>
<dbReference type="GO" id="GO:0006310">
    <property type="term" value="P:DNA recombination"/>
    <property type="evidence" value="ECO:0007669"/>
    <property type="project" value="UniProtKB-KW"/>
</dbReference>
<dbReference type="STRING" id="1165861.A0A0L0VSA5"/>
<organism evidence="3 4">
    <name type="scientific">Puccinia striiformis f. sp. tritici PST-78</name>
    <dbReference type="NCBI Taxonomy" id="1165861"/>
    <lineage>
        <taxon>Eukaryota</taxon>
        <taxon>Fungi</taxon>
        <taxon>Dikarya</taxon>
        <taxon>Basidiomycota</taxon>
        <taxon>Pucciniomycotina</taxon>
        <taxon>Pucciniomycetes</taxon>
        <taxon>Pucciniales</taxon>
        <taxon>Pucciniaceae</taxon>
        <taxon>Puccinia</taxon>
    </lineage>
</organism>
<accession>A0A0L0VSA5</accession>
<dbReference type="InterPro" id="IPR010998">
    <property type="entry name" value="Integrase_recombinase_N"/>
</dbReference>
<dbReference type="PANTHER" id="PTHR33050">
    <property type="entry name" value="REVERSE TRANSCRIPTASE DOMAIN-CONTAINING PROTEIN"/>
    <property type="match status" value="1"/>
</dbReference>
<dbReference type="InterPro" id="IPR052055">
    <property type="entry name" value="Hepadnavirus_pol/RT"/>
</dbReference>
<evidence type="ECO:0008006" key="5">
    <source>
        <dbReference type="Google" id="ProtNLM"/>
    </source>
</evidence>
<keyword evidence="4" id="KW-1185">Reference proteome</keyword>
<dbReference type="SUPFAM" id="SSF56349">
    <property type="entry name" value="DNA breaking-rejoining enzymes"/>
    <property type="match status" value="1"/>
</dbReference>
<name>A0A0L0VSA5_9BASI</name>
<dbReference type="GO" id="GO:0003677">
    <property type="term" value="F:DNA binding"/>
    <property type="evidence" value="ECO:0007669"/>
    <property type="project" value="UniProtKB-KW"/>
</dbReference>
<dbReference type="GO" id="GO:0015074">
    <property type="term" value="P:DNA integration"/>
    <property type="evidence" value="ECO:0007669"/>
    <property type="project" value="InterPro"/>
</dbReference>
<reference evidence="4" key="1">
    <citation type="submission" date="2014-03" db="EMBL/GenBank/DDBJ databases">
        <title>The Genome Sequence of Puccinia striiformis f. sp. tritici PST-78.</title>
        <authorList>
            <consortium name="The Broad Institute Genome Sequencing Platform"/>
            <person name="Cuomo C."/>
            <person name="Hulbert S."/>
            <person name="Chen X."/>
            <person name="Walker B."/>
            <person name="Young S.K."/>
            <person name="Zeng Q."/>
            <person name="Gargeya S."/>
            <person name="Fitzgerald M."/>
            <person name="Haas B."/>
            <person name="Abouelleil A."/>
            <person name="Alvarado L."/>
            <person name="Arachchi H.M."/>
            <person name="Berlin A.M."/>
            <person name="Chapman S.B."/>
            <person name="Goldberg J."/>
            <person name="Griggs A."/>
            <person name="Gujja S."/>
            <person name="Hansen M."/>
            <person name="Howarth C."/>
            <person name="Imamovic A."/>
            <person name="Larimer J."/>
            <person name="McCowan C."/>
            <person name="Montmayeur A."/>
            <person name="Murphy C."/>
            <person name="Neiman D."/>
            <person name="Pearson M."/>
            <person name="Priest M."/>
            <person name="Roberts A."/>
            <person name="Saif S."/>
            <person name="Shea T."/>
            <person name="Sisk P."/>
            <person name="Sykes S."/>
            <person name="Wortman J."/>
            <person name="Nusbaum C."/>
            <person name="Birren B."/>
        </authorList>
    </citation>
    <scope>NUCLEOTIDE SEQUENCE [LARGE SCALE GENOMIC DNA]</scope>
    <source>
        <strain evidence="4">race PST-78</strain>
    </source>
</reference>
<comment type="caution">
    <text evidence="3">The sequence shown here is derived from an EMBL/GenBank/DDBJ whole genome shotgun (WGS) entry which is preliminary data.</text>
</comment>
<dbReference type="InterPro" id="IPR013762">
    <property type="entry name" value="Integrase-like_cat_sf"/>
</dbReference>
<dbReference type="PANTHER" id="PTHR33050:SF7">
    <property type="entry name" value="RIBONUCLEASE H"/>
    <property type="match status" value="1"/>
</dbReference>
<protein>
    <recommendedName>
        <fullName evidence="5">Tyr recombinase domain-containing protein</fullName>
    </recommendedName>
</protein>
<evidence type="ECO:0000313" key="3">
    <source>
        <dbReference type="EMBL" id="KNF02154.1"/>
    </source>
</evidence>
<dbReference type="EMBL" id="AJIL01000025">
    <property type="protein sequence ID" value="KNF02154.1"/>
    <property type="molecule type" value="Genomic_DNA"/>
</dbReference>
<dbReference type="Proteomes" id="UP000054564">
    <property type="component" value="Unassembled WGS sequence"/>
</dbReference>
<keyword evidence="2" id="KW-0233">DNA recombination</keyword>
<evidence type="ECO:0000313" key="4">
    <source>
        <dbReference type="Proteomes" id="UP000054564"/>
    </source>
</evidence>